<dbReference type="SUPFAM" id="SSF57701">
    <property type="entry name" value="Zn2/Cys6 DNA-binding domain"/>
    <property type="match status" value="1"/>
</dbReference>
<protein>
    <recommendedName>
        <fullName evidence="11">Zn(2)-C6 fungal-type domain-containing protein</fullName>
    </recommendedName>
</protein>
<feature type="region of interest" description="Disordered" evidence="6">
    <location>
        <begin position="654"/>
        <end position="674"/>
    </location>
</feature>
<dbReference type="GO" id="GO:0006351">
    <property type="term" value="P:DNA-templated transcription"/>
    <property type="evidence" value="ECO:0007669"/>
    <property type="project" value="InterPro"/>
</dbReference>
<evidence type="ECO:0000256" key="6">
    <source>
        <dbReference type="SAM" id="MobiDB-lite"/>
    </source>
</evidence>
<evidence type="ECO:0000313" key="10">
    <source>
        <dbReference type="Proteomes" id="UP000001072"/>
    </source>
</evidence>
<dbReference type="KEGG" id="mlr:MELLADRAFT_108111"/>
<sequence length="779" mass="86326">MNLQSDQKSHYNPLSSESHHHQLIPSSSTSVSNDSSVDSKTKSTIKRPKTTRACDPCRGKKIRCEVPELDRNNNVDQASIVCVHCRLHQINCTWFLPITETRFKRKRKNPSFDLSISTPSFEPNPQTTQHPLNHPILNNPSIPPQPQPPVPPTYPYPYSQSRSQPQSTPQSQINLNLNTSQCKDPNTTSNETTCGKAPSSGSAIPTFIASDDNRIYGSTSMSHIMHSTTTFPAHKISQFDEQFSQAFETGETGEGYIRVIGTDEEEEDDENSRTPNIEADEPNPSFGSLLSPLTTKSLIQSYFSLSARIFPVLNQEEFVNQTSVSGRSSNGHDGNALLYSVCCVGAMSYRVDPVIRKKLRKALYQLYRADDLLQSSDINTVIVLLLAGYTVEFEGAKVSKKAWTAIGAAVRIAQSLGMHRSGTFKNSPQEYRRLRRQIWACCIIADRWISVMIKLTDENLLGFDEHRALVELSILVGKVVKLLYSPTGLTNVTDEQVNSLLNELNLWYARLPDSPTTPATAWTAGHLRVYAVPVRFLIHRPFTQPSNGNPGRLRFAVGSLELEQMREETAECIRWVELHPDFLEAWAIGAYSFFVCCLTQYQAYVKFFSPSALEVLGRAKAIYEAIQAPECYIRLRTCEVIRALHRAATLAGSHPIGPSTSTTTPSDPSRDLYANTLGQSTQWGDLLNLDALFGLFNNNQAMMNDLNFLNLRNENLKAIEEEDPRNKEIESYGGIGYGDGHGVGVGIGSGVGVGVGVGVGGGLIENPTEQFWLGMGLSR</sequence>
<feature type="compositionally biased region" description="Polar residues" evidence="6">
    <location>
        <begin position="1"/>
        <end position="16"/>
    </location>
</feature>
<keyword evidence="1" id="KW-0479">Metal-binding</keyword>
<reference evidence="10" key="1">
    <citation type="journal article" date="2011" name="Proc. Natl. Acad. Sci. U.S.A.">
        <title>Obligate biotrophy features unraveled by the genomic analysis of rust fungi.</title>
        <authorList>
            <person name="Duplessis S."/>
            <person name="Cuomo C.A."/>
            <person name="Lin Y.-C."/>
            <person name="Aerts A."/>
            <person name="Tisserant E."/>
            <person name="Veneault-Fourrey C."/>
            <person name="Joly D.L."/>
            <person name="Hacquard S."/>
            <person name="Amselem J."/>
            <person name="Cantarel B.L."/>
            <person name="Chiu R."/>
            <person name="Coutinho P.M."/>
            <person name="Feau N."/>
            <person name="Field M."/>
            <person name="Frey P."/>
            <person name="Gelhaye E."/>
            <person name="Goldberg J."/>
            <person name="Grabherr M.G."/>
            <person name="Kodira C.D."/>
            <person name="Kohler A."/>
            <person name="Kuees U."/>
            <person name="Lindquist E.A."/>
            <person name="Lucas S.M."/>
            <person name="Mago R."/>
            <person name="Mauceli E."/>
            <person name="Morin E."/>
            <person name="Murat C."/>
            <person name="Pangilinan J.L."/>
            <person name="Park R."/>
            <person name="Pearson M."/>
            <person name="Quesneville H."/>
            <person name="Rouhier N."/>
            <person name="Sakthikumar S."/>
            <person name="Salamov A.A."/>
            <person name="Schmutz J."/>
            <person name="Selles B."/>
            <person name="Shapiro H."/>
            <person name="Tanguay P."/>
            <person name="Tuskan G.A."/>
            <person name="Henrissat B."/>
            <person name="Van de Peer Y."/>
            <person name="Rouze P."/>
            <person name="Ellis J.G."/>
            <person name="Dodds P.N."/>
            <person name="Schein J.E."/>
            <person name="Zhong S."/>
            <person name="Hamelin R.C."/>
            <person name="Grigoriev I.V."/>
            <person name="Szabo L.J."/>
            <person name="Martin F."/>
        </authorList>
    </citation>
    <scope>NUCLEOTIDE SEQUENCE [LARGE SCALE GENOMIC DNA]</scope>
    <source>
        <strain evidence="10">98AG31 / pathotype 3-4-7</strain>
    </source>
</reference>
<dbReference type="SMART" id="SM00906">
    <property type="entry name" value="Fungal_trans"/>
    <property type="match status" value="1"/>
</dbReference>
<feature type="region of interest" description="Disordered" evidence="6">
    <location>
        <begin position="1"/>
        <end position="52"/>
    </location>
</feature>
<dbReference type="GO" id="GO:0000981">
    <property type="term" value="F:DNA-binding transcription factor activity, RNA polymerase II-specific"/>
    <property type="evidence" value="ECO:0007669"/>
    <property type="project" value="InterPro"/>
</dbReference>
<feature type="region of interest" description="Disordered" evidence="6">
    <location>
        <begin position="262"/>
        <end position="286"/>
    </location>
</feature>
<dbReference type="GO" id="GO:0008270">
    <property type="term" value="F:zinc ion binding"/>
    <property type="evidence" value="ECO:0007669"/>
    <property type="project" value="InterPro"/>
</dbReference>
<dbReference type="Gene3D" id="4.10.240.10">
    <property type="entry name" value="Zn(2)-C6 fungal-type DNA-binding domain"/>
    <property type="match status" value="1"/>
</dbReference>
<feature type="compositionally biased region" description="Low complexity" evidence="6">
    <location>
        <begin position="658"/>
        <end position="667"/>
    </location>
</feature>
<dbReference type="SMART" id="SM00066">
    <property type="entry name" value="GAL4"/>
    <property type="match status" value="1"/>
</dbReference>
<keyword evidence="10" id="KW-1185">Reference proteome</keyword>
<feature type="compositionally biased region" description="Low complexity" evidence="6">
    <location>
        <begin position="156"/>
        <end position="172"/>
    </location>
</feature>
<dbReference type="InterPro" id="IPR050797">
    <property type="entry name" value="Carb_Metab_Trans_Reg"/>
</dbReference>
<dbReference type="Proteomes" id="UP000001072">
    <property type="component" value="Unassembled WGS sequence"/>
</dbReference>
<dbReference type="InterPro" id="IPR001138">
    <property type="entry name" value="Zn2Cys6_DnaBD"/>
</dbReference>
<keyword evidence="5" id="KW-0539">Nucleus</keyword>
<dbReference type="GeneID" id="18923373"/>
<feature type="region of interest" description="Disordered" evidence="6">
    <location>
        <begin position="106"/>
        <end position="200"/>
    </location>
</feature>
<name>F4RS05_MELLP</name>
<feature type="compositionally biased region" description="Pro residues" evidence="6">
    <location>
        <begin position="141"/>
        <end position="155"/>
    </location>
</feature>
<dbReference type="EMBL" id="GL883116">
    <property type="protein sequence ID" value="EGG04863.1"/>
    <property type="molecule type" value="Genomic_DNA"/>
</dbReference>
<feature type="compositionally biased region" description="Low complexity" evidence="6">
    <location>
        <begin position="26"/>
        <end position="38"/>
    </location>
</feature>
<dbReference type="VEuPathDB" id="FungiDB:MELLADRAFT_108111"/>
<organism evidence="10">
    <name type="scientific">Melampsora larici-populina (strain 98AG31 / pathotype 3-4-7)</name>
    <name type="common">Poplar leaf rust fungus</name>
    <dbReference type="NCBI Taxonomy" id="747676"/>
    <lineage>
        <taxon>Eukaryota</taxon>
        <taxon>Fungi</taxon>
        <taxon>Dikarya</taxon>
        <taxon>Basidiomycota</taxon>
        <taxon>Pucciniomycotina</taxon>
        <taxon>Pucciniomycetes</taxon>
        <taxon>Pucciniales</taxon>
        <taxon>Melampsoraceae</taxon>
        <taxon>Melampsora</taxon>
    </lineage>
</organism>
<dbReference type="CDD" id="cd00067">
    <property type="entry name" value="GAL4"/>
    <property type="match status" value="1"/>
</dbReference>
<feature type="compositionally biased region" description="Polar residues" evidence="6">
    <location>
        <begin position="173"/>
        <end position="200"/>
    </location>
</feature>
<evidence type="ECO:0000256" key="5">
    <source>
        <dbReference type="ARBA" id="ARBA00023242"/>
    </source>
</evidence>
<evidence type="ECO:0000259" key="7">
    <source>
        <dbReference type="SMART" id="SM00066"/>
    </source>
</evidence>
<dbReference type="RefSeq" id="XP_007411954.1">
    <property type="nucleotide sequence ID" value="XM_007411892.1"/>
</dbReference>
<dbReference type="InterPro" id="IPR007219">
    <property type="entry name" value="XnlR_reg_dom"/>
</dbReference>
<evidence type="ECO:0000256" key="3">
    <source>
        <dbReference type="ARBA" id="ARBA00023125"/>
    </source>
</evidence>
<feature type="compositionally biased region" description="Polar residues" evidence="6">
    <location>
        <begin position="112"/>
        <end position="139"/>
    </location>
</feature>
<keyword evidence="2" id="KW-0805">Transcription regulation</keyword>
<evidence type="ECO:0000256" key="2">
    <source>
        <dbReference type="ARBA" id="ARBA00023015"/>
    </source>
</evidence>
<dbReference type="HOGENOM" id="CLU_016666_0_0_1"/>
<dbReference type="OrthoDB" id="4161332at2759"/>
<evidence type="ECO:0000313" key="9">
    <source>
        <dbReference type="EMBL" id="EGG04863.1"/>
    </source>
</evidence>
<proteinExistence type="predicted"/>
<dbReference type="CDD" id="cd12148">
    <property type="entry name" value="fungal_TF_MHR"/>
    <property type="match status" value="1"/>
</dbReference>
<dbReference type="InterPro" id="IPR036864">
    <property type="entry name" value="Zn2-C6_fun-type_DNA-bd_sf"/>
</dbReference>
<keyword evidence="3" id="KW-0238">DNA-binding</keyword>
<dbReference type="eggNOG" id="ENOG502QUQG">
    <property type="taxonomic scope" value="Eukaryota"/>
</dbReference>
<dbReference type="STRING" id="747676.F4RS05"/>
<dbReference type="GO" id="GO:0003677">
    <property type="term" value="F:DNA binding"/>
    <property type="evidence" value="ECO:0007669"/>
    <property type="project" value="UniProtKB-KW"/>
</dbReference>
<gene>
    <name evidence="9" type="ORF">MELLADRAFT_108111</name>
</gene>
<dbReference type="InParanoid" id="F4RS05"/>
<accession>F4RS05</accession>
<dbReference type="PANTHER" id="PTHR31668">
    <property type="entry name" value="GLUCOSE TRANSPORT TRANSCRIPTION REGULATOR RGT1-RELATED-RELATED"/>
    <property type="match status" value="1"/>
</dbReference>
<evidence type="ECO:0000256" key="1">
    <source>
        <dbReference type="ARBA" id="ARBA00022723"/>
    </source>
</evidence>
<keyword evidence="4" id="KW-0804">Transcription</keyword>
<feature type="domain" description="Zn(2)-C6 fungal-type" evidence="7">
    <location>
        <begin position="48"/>
        <end position="103"/>
    </location>
</feature>
<dbReference type="PANTHER" id="PTHR31668:SF26">
    <property type="entry name" value="GLUCOSE TRANSPORT TRANSCRIPTION REGULATOR RGT1-RELATED"/>
    <property type="match status" value="1"/>
</dbReference>
<dbReference type="AlphaFoldDB" id="F4RS05"/>
<evidence type="ECO:0000256" key="4">
    <source>
        <dbReference type="ARBA" id="ARBA00023163"/>
    </source>
</evidence>
<dbReference type="Pfam" id="PF04082">
    <property type="entry name" value="Fungal_trans"/>
    <property type="match status" value="1"/>
</dbReference>
<evidence type="ECO:0008006" key="11">
    <source>
        <dbReference type="Google" id="ProtNLM"/>
    </source>
</evidence>
<feature type="domain" description="Xylanolytic transcriptional activator regulatory" evidence="8">
    <location>
        <begin position="402"/>
        <end position="473"/>
    </location>
</feature>
<evidence type="ECO:0000259" key="8">
    <source>
        <dbReference type="SMART" id="SM00906"/>
    </source>
</evidence>